<dbReference type="PANTHER" id="PTHR12677:SF59">
    <property type="entry name" value="GOLGI APPARATUS MEMBRANE PROTEIN TVP38-RELATED"/>
    <property type="match status" value="1"/>
</dbReference>
<dbReference type="InterPro" id="IPR032816">
    <property type="entry name" value="VTT_dom"/>
</dbReference>
<keyword evidence="4 7" id="KW-0812">Transmembrane</keyword>
<evidence type="ECO:0000256" key="1">
    <source>
        <dbReference type="ARBA" id="ARBA00004651"/>
    </source>
</evidence>
<proteinExistence type="inferred from homology"/>
<name>A0A6G9D536_9CORY</name>
<evidence type="ECO:0000256" key="7">
    <source>
        <dbReference type="RuleBase" id="RU366058"/>
    </source>
</evidence>
<accession>A0A6G9D536</accession>
<sequence>MRTIWDFSVGVIRDAAASIRSWPLWRKLVVGLLVVGMIIITFTVKVPSLATMNAWAAGTGRWFVMVFVFGYVVVTQFPIPRTIFTLSSGVLFGPWLGIVVALTATTVSAAVSLSVVRYLLGDWMAPRLAHPAVSGINARLRARGWLAVTSLRMIAGVPFSVLNYAAALTSVPLVGFTVATLVGSAPGTIATVFLGNTLTGKADPTIMVITVCLTCVGVLGLVFDRKLPVREG</sequence>
<dbReference type="PANTHER" id="PTHR12677">
    <property type="entry name" value="GOLGI APPARATUS MEMBRANE PROTEIN TVP38-RELATED"/>
    <property type="match status" value="1"/>
</dbReference>
<evidence type="ECO:0000256" key="4">
    <source>
        <dbReference type="ARBA" id="ARBA00022692"/>
    </source>
</evidence>
<dbReference type="InterPro" id="IPR015414">
    <property type="entry name" value="TMEM64"/>
</dbReference>
<dbReference type="Proteomes" id="UP000249886">
    <property type="component" value="Unassembled WGS sequence"/>
</dbReference>
<evidence type="ECO:0000256" key="5">
    <source>
        <dbReference type="ARBA" id="ARBA00022989"/>
    </source>
</evidence>
<dbReference type="GeneID" id="84573908"/>
<keyword evidence="5 7" id="KW-1133">Transmembrane helix</keyword>
<feature type="transmembrane region" description="Helical" evidence="7">
    <location>
        <begin position="91"/>
        <end position="120"/>
    </location>
</feature>
<protein>
    <recommendedName>
        <fullName evidence="7">TVP38/TMEM64 family membrane protein</fullName>
    </recommendedName>
</protein>
<dbReference type="GO" id="GO:0005886">
    <property type="term" value="C:plasma membrane"/>
    <property type="evidence" value="ECO:0007669"/>
    <property type="project" value="UniProtKB-SubCell"/>
</dbReference>
<feature type="transmembrane region" description="Helical" evidence="7">
    <location>
        <begin position="206"/>
        <end position="223"/>
    </location>
</feature>
<evidence type="ECO:0000256" key="6">
    <source>
        <dbReference type="ARBA" id="ARBA00023136"/>
    </source>
</evidence>
<comment type="similarity">
    <text evidence="2 7">Belongs to the TVP38/TMEM64 family.</text>
</comment>
<keyword evidence="6 7" id="KW-0472">Membrane</keyword>
<dbReference type="AlphaFoldDB" id="A0A6G9D536"/>
<feature type="transmembrane region" description="Helical" evidence="7">
    <location>
        <begin position="28"/>
        <end position="50"/>
    </location>
</feature>
<evidence type="ECO:0000259" key="8">
    <source>
        <dbReference type="Pfam" id="PF09335"/>
    </source>
</evidence>
<feature type="transmembrane region" description="Helical" evidence="7">
    <location>
        <begin position="173"/>
        <end position="194"/>
    </location>
</feature>
<evidence type="ECO:0000313" key="10">
    <source>
        <dbReference type="Proteomes" id="UP000249886"/>
    </source>
</evidence>
<keyword evidence="3 7" id="KW-1003">Cell membrane</keyword>
<comment type="subcellular location">
    <subcellularLocation>
        <location evidence="1 7">Cell membrane</location>
        <topology evidence="1 7">Multi-pass membrane protein</topology>
    </subcellularLocation>
</comment>
<feature type="transmembrane region" description="Helical" evidence="7">
    <location>
        <begin position="62"/>
        <end position="79"/>
    </location>
</feature>
<dbReference type="Pfam" id="PF09335">
    <property type="entry name" value="VTT_dom"/>
    <property type="match status" value="1"/>
</dbReference>
<organism evidence="9 10">
    <name type="scientific">Corynebacterium matruchotii</name>
    <dbReference type="NCBI Taxonomy" id="43768"/>
    <lineage>
        <taxon>Bacteria</taxon>
        <taxon>Bacillati</taxon>
        <taxon>Actinomycetota</taxon>
        <taxon>Actinomycetes</taxon>
        <taxon>Mycobacteriales</taxon>
        <taxon>Corynebacteriaceae</taxon>
        <taxon>Corynebacterium</taxon>
    </lineage>
</organism>
<dbReference type="EMBL" id="UARK01000007">
    <property type="protein sequence ID" value="SPW28339.1"/>
    <property type="molecule type" value="Genomic_DNA"/>
</dbReference>
<feature type="domain" description="VTT" evidence="8">
    <location>
        <begin position="79"/>
        <end position="196"/>
    </location>
</feature>
<dbReference type="RefSeq" id="WP_005526386.1">
    <property type="nucleotide sequence ID" value="NZ_CP050134.2"/>
</dbReference>
<evidence type="ECO:0000313" key="9">
    <source>
        <dbReference type="EMBL" id="SPW28339.1"/>
    </source>
</evidence>
<evidence type="ECO:0000256" key="3">
    <source>
        <dbReference type="ARBA" id="ARBA00022475"/>
    </source>
</evidence>
<reference evidence="9 10" key="1">
    <citation type="submission" date="2018-06" db="EMBL/GenBank/DDBJ databases">
        <authorList>
            <consortium name="Pathogen Informatics"/>
            <person name="Doyle S."/>
        </authorList>
    </citation>
    <scope>NUCLEOTIDE SEQUENCE [LARGE SCALE GENOMIC DNA]</scope>
    <source>
        <strain evidence="9 10">NCTC10254</strain>
    </source>
</reference>
<evidence type="ECO:0000256" key="2">
    <source>
        <dbReference type="ARBA" id="ARBA00008640"/>
    </source>
</evidence>
<gene>
    <name evidence="9" type="primary">ydjZ</name>
    <name evidence="9" type="ORF">NCTC10254_01308</name>
</gene>
<comment type="caution">
    <text evidence="9">The sequence shown here is derived from an EMBL/GenBank/DDBJ whole genome shotgun (WGS) entry which is preliminary data.</text>
</comment>